<reference evidence="2 3" key="1">
    <citation type="journal article" date="2018" name="PLoS Genet.">
        <title>Population sequencing reveals clonal diversity and ancestral inbreeding in the grapevine cultivar Chardonnay.</title>
        <authorList>
            <person name="Roach M.J."/>
            <person name="Johnson D.L."/>
            <person name="Bohlmann J."/>
            <person name="van Vuuren H.J."/>
            <person name="Jones S.J."/>
            <person name="Pretorius I.S."/>
            <person name="Schmidt S.A."/>
            <person name="Borneman A.R."/>
        </authorList>
    </citation>
    <scope>NUCLEOTIDE SEQUENCE [LARGE SCALE GENOMIC DNA]</scope>
    <source>
        <strain evidence="3">cv. Chardonnay</strain>
        <tissue evidence="2">Leaf</tissue>
    </source>
</reference>
<dbReference type="AlphaFoldDB" id="A0A438HVW9"/>
<dbReference type="PANTHER" id="PTHR13237:SF8">
    <property type="entry name" value="SOMETHING ABOUT SILENCING PROTEIN 10"/>
    <property type="match status" value="1"/>
</dbReference>
<comment type="caution">
    <text evidence="2">The sequence shown here is derived from an EMBL/GenBank/DDBJ whole genome shotgun (WGS) entry which is preliminary data.</text>
</comment>
<accession>A0A438HVW9</accession>
<feature type="compositionally biased region" description="Acidic residues" evidence="1">
    <location>
        <begin position="67"/>
        <end position="80"/>
    </location>
</feature>
<organism evidence="2 3">
    <name type="scientific">Vitis vinifera</name>
    <name type="common">Grape</name>
    <dbReference type="NCBI Taxonomy" id="29760"/>
    <lineage>
        <taxon>Eukaryota</taxon>
        <taxon>Viridiplantae</taxon>
        <taxon>Streptophyta</taxon>
        <taxon>Embryophyta</taxon>
        <taxon>Tracheophyta</taxon>
        <taxon>Spermatophyta</taxon>
        <taxon>Magnoliopsida</taxon>
        <taxon>eudicotyledons</taxon>
        <taxon>Gunneridae</taxon>
        <taxon>Pentapetalae</taxon>
        <taxon>rosids</taxon>
        <taxon>Vitales</taxon>
        <taxon>Vitaceae</taxon>
        <taxon>Viteae</taxon>
        <taxon>Vitis</taxon>
    </lineage>
</organism>
<name>A0A438HVW9_VITVI</name>
<feature type="region of interest" description="Disordered" evidence="1">
    <location>
        <begin position="1"/>
        <end position="80"/>
    </location>
</feature>
<feature type="compositionally biased region" description="Basic and acidic residues" evidence="1">
    <location>
        <begin position="34"/>
        <end position="43"/>
    </location>
</feature>
<dbReference type="EMBL" id="QGNW01000172">
    <property type="protein sequence ID" value="RVW88596.1"/>
    <property type="molecule type" value="Genomic_DNA"/>
</dbReference>
<dbReference type="Proteomes" id="UP000288805">
    <property type="component" value="Unassembled WGS sequence"/>
</dbReference>
<dbReference type="PANTHER" id="PTHR13237">
    <property type="entry name" value="SOMETHING ABOUT SILENCING PROTEIN 10-RELATED"/>
    <property type="match status" value="1"/>
</dbReference>
<protein>
    <submittedName>
        <fullName evidence="2">Uncharacterized protein</fullName>
    </submittedName>
</protein>
<feature type="region of interest" description="Disordered" evidence="1">
    <location>
        <begin position="226"/>
        <end position="247"/>
    </location>
</feature>
<evidence type="ECO:0000256" key="1">
    <source>
        <dbReference type="SAM" id="MobiDB-lite"/>
    </source>
</evidence>
<gene>
    <name evidence="2" type="ORF">CK203_033079</name>
</gene>
<proteinExistence type="predicted"/>
<evidence type="ECO:0000313" key="3">
    <source>
        <dbReference type="Proteomes" id="UP000288805"/>
    </source>
</evidence>
<feature type="compositionally biased region" description="Basic and acidic residues" evidence="1">
    <location>
        <begin position="234"/>
        <end position="247"/>
    </location>
</feature>
<sequence>MGKRGRSQKKDNRNPKRRTRDKDVLPENMDDEIDAFHKQRDVIPLDMNGDAGESDEDNEQPVFDVENFSDDEDEDDDVDDDTQLTGLAAKTLVGNLLLKWKIKGLDKKWRTVHMALLPYYPLVARQQKFLRAKIGGVEDEMHEEEEEDEEEKKTVWGRRKSDYYNADNVDYELQSSDEELPAEEEAEVMRLQREKAKFLSMEDFGIEDANQDESDGEPTMEEIMVKGKTTSKSLADEEAKDDTGTAYEEIKKDLNALSKEEQMDVVYRLAFFSHGVSTDLVF</sequence>
<evidence type="ECO:0000313" key="2">
    <source>
        <dbReference type="EMBL" id="RVW88596.1"/>
    </source>
</evidence>
<feature type="compositionally biased region" description="Basic and acidic residues" evidence="1">
    <location>
        <begin position="8"/>
        <end position="25"/>
    </location>
</feature>